<evidence type="ECO:0000256" key="1">
    <source>
        <dbReference type="SAM" id="MobiDB-lite"/>
    </source>
</evidence>
<reference evidence="2 3" key="1">
    <citation type="journal article" date="2024" name="Nat. Commun.">
        <title>Phylogenomics reveals the evolutionary origins of lichenization in chlorophyte algae.</title>
        <authorList>
            <person name="Puginier C."/>
            <person name="Libourel C."/>
            <person name="Otte J."/>
            <person name="Skaloud P."/>
            <person name="Haon M."/>
            <person name="Grisel S."/>
            <person name="Petersen M."/>
            <person name="Berrin J.G."/>
            <person name="Delaux P.M."/>
            <person name="Dal Grande F."/>
            <person name="Keller J."/>
        </authorList>
    </citation>
    <scope>NUCLEOTIDE SEQUENCE [LARGE SCALE GENOMIC DNA]</scope>
    <source>
        <strain evidence="2 3">SAG 2523</strain>
    </source>
</reference>
<keyword evidence="3" id="KW-1185">Reference proteome</keyword>
<accession>A0AAW1SNG3</accession>
<dbReference type="EMBL" id="JALJOV010001428">
    <property type="protein sequence ID" value="KAK9848023.1"/>
    <property type="molecule type" value="Genomic_DNA"/>
</dbReference>
<comment type="caution">
    <text evidence="2">The sequence shown here is derived from an EMBL/GenBank/DDBJ whole genome shotgun (WGS) entry which is preliminary data.</text>
</comment>
<protein>
    <submittedName>
        <fullName evidence="2">Uncharacterized protein</fullName>
    </submittedName>
</protein>
<organism evidence="2 3">
    <name type="scientific">Apatococcus fuscideae</name>
    <dbReference type="NCBI Taxonomy" id="2026836"/>
    <lineage>
        <taxon>Eukaryota</taxon>
        <taxon>Viridiplantae</taxon>
        <taxon>Chlorophyta</taxon>
        <taxon>core chlorophytes</taxon>
        <taxon>Trebouxiophyceae</taxon>
        <taxon>Chlorellales</taxon>
        <taxon>Chlorellaceae</taxon>
        <taxon>Apatococcus</taxon>
    </lineage>
</organism>
<evidence type="ECO:0000313" key="3">
    <source>
        <dbReference type="Proteomes" id="UP001485043"/>
    </source>
</evidence>
<evidence type="ECO:0000313" key="2">
    <source>
        <dbReference type="EMBL" id="KAK9848023.1"/>
    </source>
</evidence>
<sequence>MGISRAEEGYGNTFGKVPIPQAHPETGNSAAASAASSAANQAAAAASAAASGNGSAASSAASAAGEFGSSNGLEAWQHQSLQTALQKNAAAHLLR</sequence>
<name>A0AAW1SNG3_9CHLO</name>
<feature type="region of interest" description="Disordered" evidence="1">
    <location>
        <begin position="1"/>
        <end position="68"/>
    </location>
</feature>
<feature type="compositionally biased region" description="Low complexity" evidence="1">
    <location>
        <begin position="27"/>
        <end position="68"/>
    </location>
</feature>
<proteinExistence type="predicted"/>
<gene>
    <name evidence="2" type="ORF">WJX84_010651</name>
</gene>
<dbReference type="Proteomes" id="UP001485043">
    <property type="component" value="Unassembled WGS sequence"/>
</dbReference>
<dbReference type="AlphaFoldDB" id="A0AAW1SNG3"/>